<dbReference type="SUPFAM" id="SSF82171">
    <property type="entry name" value="DPP6 N-terminal domain-like"/>
    <property type="match status" value="2"/>
</dbReference>
<keyword evidence="3" id="KW-1185">Reference proteome</keyword>
<dbReference type="InterPro" id="IPR015943">
    <property type="entry name" value="WD40/YVTN_repeat-like_dom_sf"/>
</dbReference>
<protein>
    <recommendedName>
        <fullName evidence="4">WD40 repeat domain-containing protein</fullName>
    </recommendedName>
</protein>
<evidence type="ECO:0000313" key="2">
    <source>
        <dbReference type="EMBL" id="GAA3692451.1"/>
    </source>
</evidence>
<gene>
    <name evidence="2" type="ORF">GCM10022224_067700</name>
</gene>
<dbReference type="Proteomes" id="UP001500902">
    <property type="component" value="Unassembled WGS sequence"/>
</dbReference>
<proteinExistence type="predicted"/>
<organism evidence="2 3">
    <name type="scientific">Nonomuraea antimicrobica</name>
    <dbReference type="NCBI Taxonomy" id="561173"/>
    <lineage>
        <taxon>Bacteria</taxon>
        <taxon>Bacillati</taxon>
        <taxon>Actinomycetota</taxon>
        <taxon>Actinomycetes</taxon>
        <taxon>Streptosporangiales</taxon>
        <taxon>Streptosporangiaceae</taxon>
        <taxon>Nonomuraea</taxon>
    </lineage>
</organism>
<evidence type="ECO:0000313" key="3">
    <source>
        <dbReference type="Proteomes" id="UP001500902"/>
    </source>
</evidence>
<dbReference type="Gene3D" id="2.130.10.10">
    <property type="entry name" value="YVTN repeat-like/Quinoprotein amine dehydrogenase"/>
    <property type="match status" value="2"/>
</dbReference>
<sequence length="546" mass="60263">MEFGGNVDPQGMLALLQDVDWNAFVPERDLTPLRERLVALEQEHGATEAHRFATARLQERGARLMHPYIGWDSPFNDYALSPCGRHLATGPDNGPLQIWEMTTGRAVNKLDTGEMGVGWSGHRDTIQWSADGTRLALAFNTNMVGLWDPFGEQADPFGDADVTNGRNRPPDFALSPDGRRVYISMDSSHQVMGCIAALDQGHVFYIDSRTGGSGPAPEMLPEALPEEFRRRIKRDEWFFRRVRWSRDGTRLLGFNGEWACTVDVPGGRMRWLAQTKDFVEWSPDDRRFASIAVGSSNDETGRLTVFESETGSAVSVPVEQLQGTLHWGMRGEAARLAVVARDGRGVDVYDEDGRHESHLDIDTTERIGASYWDGGERPWAWSPSGEHGACLTSDDRIEVWSLGEDLACVQSIEVPEETAAVLWGADGVLAAIGGFTMRFVRALTGDVLGDFVNDREDEEGLAPVDDGDELHGVYTADTFPLDDTTWCALASPPEGPGANLVIAPEERRADLDGLLAWVVDHRFAWPVRWGDLNLVEDVETAAAELA</sequence>
<dbReference type="EMBL" id="BAAAZP010000125">
    <property type="protein sequence ID" value="GAA3692451.1"/>
    <property type="molecule type" value="Genomic_DNA"/>
</dbReference>
<dbReference type="RefSeq" id="WP_344887150.1">
    <property type="nucleotide sequence ID" value="NZ_BAAAZP010000125.1"/>
</dbReference>
<evidence type="ECO:0008006" key="4">
    <source>
        <dbReference type="Google" id="ProtNLM"/>
    </source>
</evidence>
<dbReference type="PROSITE" id="PS50082">
    <property type="entry name" value="WD_REPEATS_2"/>
    <property type="match status" value="1"/>
</dbReference>
<accession>A0ABP7CQ78</accession>
<evidence type="ECO:0000256" key="1">
    <source>
        <dbReference type="PROSITE-ProRule" id="PRU00221"/>
    </source>
</evidence>
<dbReference type="InterPro" id="IPR001680">
    <property type="entry name" value="WD40_rpt"/>
</dbReference>
<keyword evidence="1" id="KW-0853">WD repeat</keyword>
<feature type="repeat" description="WD" evidence="1">
    <location>
        <begin position="68"/>
        <end position="109"/>
    </location>
</feature>
<name>A0ABP7CQ78_9ACTN</name>
<comment type="caution">
    <text evidence="2">The sequence shown here is derived from an EMBL/GenBank/DDBJ whole genome shotgun (WGS) entry which is preliminary data.</text>
</comment>
<reference evidence="3" key="1">
    <citation type="journal article" date="2019" name="Int. J. Syst. Evol. Microbiol.">
        <title>The Global Catalogue of Microorganisms (GCM) 10K type strain sequencing project: providing services to taxonomists for standard genome sequencing and annotation.</title>
        <authorList>
            <consortium name="The Broad Institute Genomics Platform"/>
            <consortium name="The Broad Institute Genome Sequencing Center for Infectious Disease"/>
            <person name="Wu L."/>
            <person name="Ma J."/>
        </authorList>
    </citation>
    <scope>NUCLEOTIDE SEQUENCE [LARGE SCALE GENOMIC DNA]</scope>
    <source>
        <strain evidence="3">JCM 16904</strain>
    </source>
</reference>